<proteinExistence type="predicted"/>
<sequence length="194" mass="22243">MRLLPFLFVFSLLLSSFLEDAEARQHSSNEALLMQEALSVLSESRILTELSASVGVQSNLPERNRQLLFNELMRLGKQVRLDSDGMQLQVMVYPRNSLRQLNPNEAERLISGEVQLFLTDASRNLTDTETLSFRYSDTIPFENHEALISDWPATRFHETEALQQRNRWREWGQPAIIAAATGVTVYLLFNIRSS</sequence>
<dbReference type="KEGG" id="cprv:CYPRO_1838"/>
<accession>A0A345UKT6</accession>
<dbReference type="EMBL" id="CP027806">
    <property type="protein sequence ID" value="AXJ01088.1"/>
    <property type="molecule type" value="Genomic_DNA"/>
</dbReference>
<protein>
    <submittedName>
        <fullName evidence="1">Uncharacterized protein</fullName>
    </submittedName>
</protein>
<dbReference type="AlphaFoldDB" id="A0A345UKT6"/>
<evidence type="ECO:0000313" key="2">
    <source>
        <dbReference type="Proteomes" id="UP000254808"/>
    </source>
</evidence>
<dbReference type="RefSeq" id="WP_114984319.1">
    <property type="nucleotide sequence ID" value="NZ_CP027806.1"/>
</dbReference>
<name>A0A345UKT6_9BACT</name>
<gene>
    <name evidence="1" type="ORF">CYPRO_1838</name>
</gene>
<organism evidence="1 2">
    <name type="scientific">Cyclonatronum proteinivorum</name>
    <dbReference type="NCBI Taxonomy" id="1457365"/>
    <lineage>
        <taxon>Bacteria</taxon>
        <taxon>Pseudomonadati</taxon>
        <taxon>Balneolota</taxon>
        <taxon>Balneolia</taxon>
        <taxon>Balneolales</taxon>
        <taxon>Cyclonatronaceae</taxon>
        <taxon>Cyclonatronum</taxon>
    </lineage>
</organism>
<evidence type="ECO:0000313" key="1">
    <source>
        <dbReference type="EMBL" id="AXJ01088.1"/>
    </source>
</evidence>
<keyword evidence="2" id="KW-1185">Reference proteome</keyword>
<reference evidence="1 2" key="1">
    <citation type="submission" date="2018-03" db="EMBL/GenBank/DDBJ databases">
        <title>Phenotypic and genomic properties of Cyclonatronum proteinivorum gen. nov., sp. nov., a haloalkaliphilic bacteroidete from soda lakes possessing Na+-translocating rhodopsin.</title>
        <authorList>
            <person name="Toshchakov S.V."/>
            <person name="Korzhenkov A."/>
            <person name="Samarov N.I."/>
            <person name="Kublanov I.V."/>
            <person name="Muntyan M.S."/>
            <person name="Sorokin D.Y."/>
        </authorList>
    </citation>
    <scope>NUCLEOTIDE SEQUENCE [LARGE SCALE GENOMIC DNA]</scope>
    <source>
        <strain evidence="1 2">Omega</strain>
    </source>
</reference>
<dbReference type="Proteomes" id="UP000254808">
    <property type="component" value="Chromosome"/>
</dbReference>